<reference evidence="9 10" key="1">
    <citation type="journal article" date="2013" name="MBio">
        <title>Genome sequencing of the plant pathogen Taphrina deformans, the causal agent of peach leaf curl.</title>
        <authorList>
            <person name="Cisse O.H."/>
            <person name="Almeida J.M.G.C.F."/>
            <person name="Fonseca A."/>
            <person name="Kumar A.A."/>
            <person name="Salojaervi J."/>
            <person name="Overmyer K."/>
            <person name="Hauser P.M."/>
            <person name="Pagni M."/>
        </authorList>
    </citation>
    <scope>NUCLEOTIDE SEQUENCE [LARGE SCALE GENOMIC DNA]</scope>
    <source>
        <strain evidence="10">PYCC 5710 / ATCC 11124 / CBS 356.35 / IMI 108563 / JCM 9778 / NBRC 8474</strain>
    </source>
</reference>
<feature type="domain" description="Origin recognition complex subunit 3 N-terminal" evidence="7">
    <location>
        <begin position="4"/>
        <end position="200"/>
    </location>
</feature>
<evidence type="ECO:0000256" key="2">
    <source>
        <dbReference type="ARBA" id="ARBA00010977"/>
    </source>
</evidence>
<dbReference type="EMBL" id="CAHR02000077">
    <property type="protein sequence ID" value="CCG82293.1"/>
    <property type="molecule type" value="Genomic_DNA"/>
</dbReference>
<feature type="compositionally biased region" description="Basic and acidic residues" evidence="6">
    <location>
        <begin position="399"/>
        <end position="409"/>
    </location>
</feature>
<dbReference type="PANTHER" id="PTHR12748:SF0">
    <property type="entry name" value="ORIGIN RECOGNITION COMPLEX SUBUNIT 3"/>
    <property type="match status" value="1"/>
</dbReference>
<dbReference type="GO" id="GO:0006270">
    <property type="term" value="P:DNA replication initiation"/>
    <property type="evidence" value="ECO:0007669"/>
    <property type="project" value="TreeGrafter"/>
</dbReference>
<dbReference type="GO" id="GO:0031261">
    <property type="term" value="C:DNA replication preinitiation complex"/>
    <property type="evidence" value="ECO:0007669"/>
    <property type="project" value="TreeGrafter"/>
</dbReference>
<dbReference type="GO" id="GO:0005656">
    <property type="term" value="C:nuclear pre-replicative complex"/>
    <property type="evidence" value="ECO:0007669"/>
    <property type="project" value="TreeGrafter"/>
</dbReference>
<proteinExistence type="inferred from homology"/>
<dbReference type="GO" id="GO:0005664">
    <property type="term" value="C:nuclear origin of replication recognition complex"/>
    <property type="evidence" value="ECO:0007669"/>
    <property type="project" value="InterPro"/>
</dbReference>
<gene>
    <name evidence="9" type="ORF">TAPDE_002185</name>
</gene>
<accession>R4XD07</accession>
<sequence length="590" mass="67428">MYKRISMSLNNDSSSIVFIDYSASDCLNLKALLKKLVQTVISSKRAIRNRSRIQNYDVRLIEAWRQHQVTEDDVSPTIIIAIRNLEAVPSHVLDELVETLSVYSIDFRFLYNVSTSLHQLQDCLAASSIRKLSVQTFEVDFDESTLDKIVWRLLIDNPTGLRLGFDAYYSLWSDYHNAQRSVDQFLSAFKYASICHHFTHKLAWIASATDFTLNTTELEIVRSLPSFRLAVSEAQQSSDLDQIMHLKEALISDAAMQRLLTSYLGAITRYKLHLANAMQLLYIIRRYSASVAKDKSQAEIHKILLDRGLADSPIVKELLLSVKIMRHESLLKILRDCARLLRVASDRELFQAMAEELIEITESRETQDNDETTEQRRLALGWKDAEAAIMKKERAEALHSEHALAEQRATRKTNYSRRTAGEAAKSNLTGREKRFTELVDSAHTHMRRIFGDLINHEHLTLHELFWYGGDRTHRAAFTPTVRQHLRAALMDPQTFLGPTAVEPHTAALFRLFQDSGQLINLYDWFQAFRQIYAPLSGGGGGGGDDEDEDEEEQMRDQALFTRGVAELKFMGAFKATKRKTDHVQKTISML</sequence>
<dbReference type="Proteomes" id="UP000013776">
    <property type="component" value="Unassembled WGS sequence"/>
</dbReference>
<keyword evidence="10" id="KW-1185">Reference proteome</keyword>
<evidence type="ECO:0000256" key="5">
    <source>
        <dbReference type="ARBA" id="ARBA00023242"/>
    </source>
</evidence>
<evidence type="ECO:0000259" key="8">
    <source>
        <dbReference type="Pfam" id="PF18137"/>
    </source>
</evidence>
<evidence type="ECO:0000256" key="6">
    <source>
        <dbReference type="SAM" id="MobiDB-lite"/>
    </source>
</evidence>
<dbReference type="Pfam" id="PF07034">
    <property type="entry name" value="ORC3_N"/>
    <property type="match status" value="1"/>
</dbReference>
<dbReference type="Pfam" id="PF18137">
    <property type="entry name" value="WHD_ORC"/>
    <property type="match status" value="1"/>
</dbReference>
<evidence type="ECO:0000259" key="7">
    <source>
        <dbReference type="Pfam" id="PF07034"/>
    </source>
</evidence>
<evidence type="ECO:0000256" key="4">
    <source>
        <dbReference type="ARBA" id="ARBA00023125"/>
    </source>
</evidence>
<feature type="region of interest" description="Disordered" evidence="6">
    <location>
        <begin position="399"/>
        <end position="427"/>
    </location>
</feature>
<dbReference type="GO" id="GO:0003688">
    <property type="term" value="F:DNA replication origin binding"/>
    <property type="evidence" value="ECO:0007669"/>
    <property type="project" value="TreeGrafter"/>
</dbReference>
<evidence type="ECO:0000256" key="1">
    <source>
        <dbReference type="ARBA" id="ARBA00004123"/>
    </source>
</evidence>
<keyword evidence="4" id="KW-0238">DNA-binding</keyword>
<dbReference type="STRING" id="1097556.R4XD07"/>
<evidence type="ECO:0000256" key="3">
    <source>
        <dbReference type="ARBA" id="ARBA00022705"/>
    </source>
</evidence>
<feature type="domain" description="Origin recognition complex subunit 3 winged helix C-terminal" evidence="8">
    <location>
        <begin position="485"/>
        <end position="587"/>
    </location>
</feature>
<dbReference type="InterPro" id="IPR045667">
    <property type="entry name" value="ORC3_N"/>
</dbReference>
<organism evidence="9 10">
    <name type="scientific">Taphrina deformans (strain PYCC 5710 / ATCC 11124 / CBS 356.35 / IMI 108563 / JCM 9778 / NBRC 8474)</name>
    <name type="common">Peach leaf curl fungus</name>
    <name type="synonym">Lalaria deformans</name>
    <dbReference type="NCBI Taxonomy" id="1097556"/>
    <lineage>
        <taxon>Eukaryota</taxon>
        <taxon>Fungi</taxon>
        <taxon>Dikarya</taxon>
        <taxon>Ascomycota</taxon>
        <taxon>Taphrinomycotina</taxon>
        <taxon>Taphrinomycetes</taxon>
        <taxon>Taphrinales</taxon>
        <taxon>Taphrinaceae</taxon>
        <taxon>Taphrina</taxon>
    </lineage>
</organism>
<name>R4XD07_TAPDE</name>
<dbReference type="eggNOG" id="KOG2538">
    <property type="taxonomic scope" value="Eukaryota"/>
</dbReference>
<evidence type="ECO:0000313" key="10">
    <source>
        <dbReference type="Proteomes" id="UP000013776"/>
    </source>
</evidence>
<comment type="subcellular location">
    <subcellularLocation>
        <location evidence="1">Nucleus</location>
    </subcellularLocation>
</comment>
<dbReference type="InterPro" id="IPR020795">
    <property type="entry name" value="ORC3"/>
</dbReference>
<dbReference type="PANTHER" id="PTHR12748">
    <property type="entry name" value="ORIGIN RECOGNITION COMPLEX SUBUNIT 3"/>
    <property type="match status" value="1"/>
</dbReference>
<dbReference type="CDD" id="cd20704">
    <property type="entry name" value="Orc3"/>
    <property type="match status" value="1"/>
</dbReference>
<keyword evidence="5" id="KW-0539">Nucleus</keyword>
<dbReference type="OrthoDB" id="10265211at2759"/>
<dbReference type="InterPro" id="IPR040855">
    <property type="entry name" value="ORC_WH_C"/>
</dbReference>
<comment type="similarity">
    <text evidence="2">Belongs to the ORC3 family.</text>
</comment>
<protein>
    <submittedName>
        <fullName evidence="9">Uncharacterized protein</fullName>
    </submittedName>
</protein>
<comment type="caution">
    <text evidence="9">The sequence shown here is derived from an EMBL/GenBank/DDBJ whole genome shotgun (WGS) entry which is preliminary data.</text>
</comment>
<keyword evidence="3" id="KW-0235">DNA replication</keyword>
<dbReference type="VEuPathDB" id="FungiDB:TAPDE_002185"/>
<evidence type="ECO:0000313" key="9">
    <source>
        <dbReference type="EMBL" id="CCG82293.1"/>
    </source>
</evidence>
<dbReference type="AlphaFoldDB" id="R4XD07"/>